<dbReference type="InterPro" id="IPR035992">
    <property type="entry name" value="Ricin_B-like_lectins"/>
</dbReference>
<evidence type="ECO:0000256" key="4">
    <source>
        <dbReference type="RuleBase" id="RU361188"/>
    </source>
</evidence>
<dbReference type="SUPFAM" id="SSF51011">
    <property type="entry name" value="Glycosyl hydrolase domain"/>
    <property type="match status" value="1"/>
</dbReference>
<organism evidence="7 8">
    <name type="scientific">Allocatelliglobosispora scoriae</name>
    <dbReference type="NCBI Taxonomy" id="643052"/>
    <lineage>
        <taxon>Bacteria</taxon>
        <taxon>Bacillati</taxon>
        <taxon>Actinomycetota</taxon>
        <taxon>Actinomycetes</taxon>
        <taxon>Micromonosporales</taxon>
        <taxon>Micromonosporaceae</taxon>
        <taxon>Allocatelliglobosispora</taxon>
    </lineage>
</organism>
<dbReference type="Proteomes" id="UP000587527">
    <property type="component" value="Unassembled WGS sequence"/>
</dbReference>
<dbReference type="Gene3D" id="2.60.40.1180">
    <property type="entry name" value="Golgi alpha-mannosidase II"/>
    <property type="match status" value="1"/>
</dbReference>
<dbReference type="PROSITE" id="PS50231">
    <property type="entry name" value="RICIN_B_LECTIN"/>
    <property type="match status" value="1"/>
</dbReference>
<dbReference type="PROSITE" id="PS51318">
    <property type="entry name" value="TAT"/>
    <property type="match status" value="1"/>
</dbReference>
<dbReference type="EMBL" id="JACHMN010000001">
    <property type="protein sequence ID" value="MBB5867713.1"/>
    <property type="molecule type" value="Genomic_DNA"/>
</dbReference>
<keyword evidence="3 4" id="KW-0378">Hydrolase</keyword>
<dbReference type="PANTHER" id="PTHR11069:SF23">
    <property type="entry name" value="LYSOSOMAL ACID GLUCOSYLCERAMIDASE"/>
    <property type="match status" value="1"/>
</dbReference>
<evidence type="ECO:0000256" key="1">
    <source>
        <dbReference type="ARBA" id="ARBA00005382"/>
    </source>
</evidence>
<dbReference type="InterPro" id="IPR033452">
    <property type="entry name" value="GH30_C"/>
</dbReference>
<dbReference type="Gene3D" id="2.80.10.50">
    <property type="match status" value="2"/>
</dbReference>
<dbReference type="InterPro" id="IPR006311">
    <property type="entry name" value="TAT_signal"/>
</dbReference>
<dbReference type="Pfam" id="PF02055">
    <property type="entry name" value="Glyco_hydro_30"/>
    <property type="match status" value="1"/>
</dbReference>
<gene>
    <name evidence="7" type="ORF">F4553_001092</name>
</gene>
<proteinExistence type="inferred from homology"/>
<dbReference type="GO" id="GO:0004348">
    <property type="term" value="F:glucosylceramidase activity"/>
    <property type="evidence" value="ECO:0007669"/>
    <property type="project" value="UniProtKB-EC"/>
</dbReference>
<evidence type="ECO:0000259" key="6">
    <source>
        <dbReference type="SMART" id="SM00458"/>
    </source>
</evidence>
<dbReference type="SUPFAM" id="SSF51445">
    <property type="entry name" value="(Trans)glycosidases"/>
    <property type="match status" value="1"/>
</dbReference>
<dbReference type="PRINTS" id="PR00843">
    <property type="entry name" value="GLHYDRLASE30"/>
</dbReference>
<dbReference type="AlphaFoldDB" id="A0A841BL49"/>
<dbReference type="InterPro" id="IPR013780">
    <property type="entry name" value="Glyco_hydro_b"/>
</dbReference>
<evidence type="ECO:0000256" key="3">
    <source>
        <dbReference type="ARBA" id="ARBA00022801"/>
    </source>
</evidence>
<evidence type="ECO:0000256" key="5">
    <source>
        <dbReference type="SAM" id="SignalP"/>
    </source>
</evidence>
<protein>
    <submittedName>
        <fullName evidence="7">Glucosylceramidase</fullName>
        <ecNumber evidence="7">3.2.1.45</ecNumber>
    </submittedName>
</protein>
<dbReference type="Pfam" id="PF17189">
    <property type="entry name" value="Glyco_hydro_30C"/>
    <property type="match status" value="1"/>
</dbReference>
<keyword evidence="8" id="KW-1185">Reference proteome</keyword>
<name>A0A841BL49_9ACTN</name>
<feature type="domain" description="Ricin B lectin" evidence="6">
    <location>
        <begin position="489"/>
        <end position="614"/>
    </location>
</feature>
<dbReference type="RefSeq" id="WP_184832793.1">
    <property type="nucleotide sequence ID" value="NZ_JACHMN010000001.1"/>
</dbReference>
<dbReference type="GO" id="GO:0016020">
    <property type="term" value="C:membrane"/>
    <property type="evidence" value="ECO:0007669"/>
    <property type="project" value="GOC"/>
</dbReference>
<reference evidence="7 8" key="1">
    <citation type="submission" date="2020-08" db="EMBL/GenBank/DDBJ databases">
        <title>Sequencing the genomes of 1000 actinobacteria strains.</title>
        <authorList>
            <person name="Klenk H.-P."/>
        </authorList>
    </citation>
    <scope>NUCLEOTIDE SEQUENCE [LARGE SCALE GENOMIC DNA]</scope>
    <source>
        <strain evidence="7 8">DSM 45362</strain>
    </source>
</reference>
<dbReference type="InterPro" id="IPR017853">
    <property type="entry name" value="GH"/>
</dbReference>
<evidence type="ECO:0000313" key="7">
    <source>
        <dbReference type="EMBL" id="MBB5867713.1"/>
    </source>
</evidence>
<dbReference type="InterPro" id="IPR000772">
    <property type="entry name" value="Ricin_B_lectin"/>
</dbReference>
<keyword evidence="2 5" id="KW-0732">Signal</keyword>
<dbReference type="PANTHER" id="PTHR11069">
    <property type="entry name" value="GLUCOSYLCERAMIDASE"/>
    <property type="match status" value="1"/>
</dbReference>
<keyword evidence="4 7" id="KW-0326">Glycosidase</keyword>
<feature type="chain" id="PRO_5032908697" evidence="5">
    <location>
        <begin position="38"/>
        <end position="615"/>
    </location>
</feature>
<evidence type="ECO:0000256" key="2">
    <source>
        <dbReference type="ARBA" id="ARBA00022729"/>
    </source>
</evidence>
<comment type="caution">
    <text evidence="7">The sequence shown here is derived from an EMBL/GenBank/DDBJ whole genome shotgun (WGS) entry which is preliminary data.</text>
</comment>
<feature type="signal peptide" evidence="5">
    <location>
        <begin position="1"/>
        <end position="37"/>
    </location>
</feature>
<dbReference type="EC" id="3.2.1.45" evidence="7"/>
<dbReference type="GO" id="GO:0006680">
    <property type="term" value="P:glucosylceramide catabolic process"/>
    <property type="evidence" value="ECO:0007669"/>
    <property type="project" value="TreeGrafter"/>
</dbReference>
<dbReference type="SMART" id="SM00458">
    <property type="entry name" value="RICIN"/>
    <property type="match status" value="1"/>
</dbReference>
<accession>A0A841BL49</accession>
<dbReference type="CDD" id="cd23451">
    <property type="entry name" value="beta-trefoil_Ricin_laminarinase"/>
    <property type="match status" value="1"/>
</dbReference>
<dbReference type="InterPro" id="IPR033453">
    <property type="entry name" value="Glyco_hydro_30_TIM-barrel"/>
</dbReference>
<dbReference type="InterPro" id="IPR001139">
    <property type="entry name" value="Glyco_hydro_30"/>
</dbReference>
<dbReference type="Pfam" id="PF00652">
    <property type="entry name" value="Ricin_B_lectin"/>
    <property type="match status" value="1"/>
</dbReference>
<sequence length="615" mass="63567">MNRPTPRRRWLAIGSAVAITAATVAAYQVAAAPASYAATNAAVWLTTPDRANLLTSKPAVAFGSGGSGSVITVNPNTSYQSMVGFGASITDASASVIAGSSARNSVMTALFSPTSGIGLSFLRQPIGASDFSTSFYTYDDGAADPSLSRFSVAHDNAQILPLLTQARSLNPQISFMGAPWSAPAWMKTNGNLIGGSLNASYNSTYADYLVKFAQAYQAAGVPIGYLSVQNEPQFSPPGYPGMLMSAAQQSTIISALGPKLSAAGLGTKILAWDHNWDQPSYATSVLSSSAAQYVAGTAWHCYGGDPSAQTPVHNAYPNKDVFFTECSGIESGNTFADSLLWQGTNLAVGSVRNWAKTVTTWNIALNANHGPVIGSCTNCMGVTTINGGSVTYNAEYYVLGHLSKFVKPGAVRIDSTGYGSGGVQNVAFRNPDGTVVLVAINTGGAQNFQVSYGGSSFGYNLPAGAMATFTWPGTVTPPTSPSASPPPPGGTGALVGFGGKCADVTGGSSANGTRVQLWTCNGSAAQQWTRGADGTLRALGKCLDVVDRGTANGTRIQIWDCTADTNQRWTATGGTLVSVSANRCLDATNVSSADGTPLQIWDCTGATNQRWTLPA</sequence>
<dbReference type="SUPFAM" id="SSF50370">
    <property type="entry name" value="Ricin B-like lectins"/>
    <property type="match status" value="1"/>
</dbReference>
<dbReference type="Gene3D" id="3.20.20.80">
    <property type="entry name" value="Glycosidases"/>
    <property type="match status" value="1"/>
</dbReference>
<evidence type="ECO:0000313" key="8">
    <source>
        <dbReference type="Proteomes" id="UP000587527"/>
    </source>
</evidence>
<comment type="similarity">
    <text evidence="1 4">Belongs to the glycosyl hydrolase 30 family.</text>
</comment>